<gene>
    <name evidence="1" type="ORF">CCAP1982_LOCUS10977</name>
</gene>
<accession>A0A811UVY9</accession>
<evidence type="ECO:0000313" key="2">
    <source>
        <dbReference type="Proteomes" id="UP000606786"/>
    </source>
</evidence>
<protein>
    <submittedName>
        <fullName evidence="1">(Mediterranean fruit fly) hypothetical protein</fullName>
    </submittedName>
</protein>
<keyword evidence="2" id="KW-1185">Reference proteome</keyword>
<dbReference type="EMBL" id="CAJHJT010000034">
    <property type="protein sequence ID" value="CAD7002488.1"/>
    <property type="molecule type" value="Genomic_DNA"/>
</dbReference>
<sequence>MVKDKRRQLRSESTSAIFGDKHQLVASSHKTTAYIVDIRKMPTALYKMRWDGRRATHTNLWQTKVDALSKLQRIKQSQSTAKMTERAGCWWEGSMLHVRLCLFTWYG</sequence>
<comment type="caution">
    <text evidence="1">The sequence shown here is derived from an EMBL/GenBank/DDBJ whole genome shotgun (WGS) entry which is preliminary data.</text>
</comment>
<name>A0A811UVY9_CERCA</name>
<evidence type="ECO:0000313" key="1">
    <source>
        <dbReference type="EMBL" id="CAD7002488.1"/>
    </source>
</evidence>
<organism evidence="1 2">
    <name type="scientific">Ceratitis capitata</name>
    <name type="common">Mediterranean fruit fly</name>
    <name type="synonym">Tephritis capitata</name>
    <dbReference type="NCBI Taxonomy" id="7213"/>
    <lineage>
        <taxon>Eukaryota</taxon>
        <taxon>Metazoa</taxon>
        <taxon>Ecdysozoa</taxon>
        <taxon>Arthropoda</taxon>
        <taxon>Hexapoda</taxon>
        <taxon>Insecta</taxon>
        <taxon>Pterygota</taxon>
        <taxon>Neoptera</taxon>
        <taxon>Endopterygota</taxon>
        <taxon>Diptera</taxon>
        <taxon>Brachycera</taxon>
        <taxon>Muscomorpha</taxon>
        <taxon>Tephritoidea</taxon>
        <taxon>Tephritidae</taxon>
        <taxon>Ceratitis</taxon>
        <taxon>Ceratitis</taxon>
    </lineage>
</organism>
<dbReference type="AlphaFoldDB" id="A0A811UVY9"/>
<proteinExistence type="predicted"/>
<reference evidence="1" key="1">
    <citation type="submission" date="2020-11" db="EMBL/GenBank/DDBJ databases">
        <authorList>
            <person name="Whitehead M."/>
        </authorList>
    </citation>
    <scope>NUCLEOTIDE SEQUENCE</scope>
    <source>
        <strain evidence="1">EGII</strain>
    </source>
</reference>
<dbReference type="Proteomes" id="UP000606786">
    <property type="component" value="Unassembled WGS sequence"/>
</dbReference>